<evidence type="ECO:0000313" key="4">
    <source>
        <dbReference type="Proteomes" id="UP000037405"/>
    </source>
</evidence>
<dbReference type="Gene3D" id="3.40.50.300">
    <property type="entry name" value="P-loop containing nucleotide triphosphate hydrolases"/>
    <property type="match status" value="1"/>
</dbReference>
<evidence type="ECO:0000256" key="1">
    <source>
        <dbReference type="ARBA" id="ARBA00022741"/>
    </source>
</evidence>
<dbReference type="PIRSF" id="PIRSF003092">
    <property type="entry name" value="MinD"/>
    <property type="match status" value="1"/>
</dbReference>
<dbReference type="Pfam" id="PF10609">
    <property type="entry name" value="ParA"/>
    <property type="match status" value="1"/>
</dbReference>
<dbReference type="GO" id="GO:0005829">
    <property type="term" value="C:cytosol"/>
    <property type="evidence" value="ECO:0007669"/>
    <property type="project" value="TreeGrafter"/>
</dbReference>
<evidence type="ECO:0000313" key="3">
    <source>
        <dbReference type="EMBL" id="KON92092.1"/>
    </source>
</evidence>
<evidence type="ECO:0008006" key="5">
    <source>
        <dbReference type="Google" id="ProtNLM"/>
    </source>
</evidence>
<keyword evidence="2" id="KW-0067">ATP-binding</keyword>
<dbReference type="InterPro" id="IPR033756">
    <property type="entry name" value="YlxH/NBP35"/>
</dbReference>
<dbReference type="RefSeq" id="WP_053427283.1">
    <property type="nucleotide sequence ID" value="NZ_LGUE01000001.1"/>
</dbReference>
<dbReference type="InterPro" id="IPR033875">
    <property type="entry name" value="FlhG"/>
</dbReference>
<dbReference type="Proteomes" id="UP000037405">
    <property type="component" value="Unassembled WGS sequence"/>
</dbReference>
<gene>
    <name evidence="3" type="ORF">AF331_06435</name>
</gene>
<dbReference type="GO" id="GO:0051782">
    <property type="term" value="P:negative regulation of cell division"/>
    <property type="evidence" value="ECO:0007669"/>
    <property type="project" value="TreeGrafter"/>
</dbReference>
<dbReference type="InterPro" id="IPR050625">
    <property type="entry name" value="ParA/MinD_ATPase"/>
</dbReference>
<name>A0A0M0GRI8_9BACI</name>
<sequence>MNDQAHKLRQRMNESARTFAVVSGKGGVGKSNITTNLAILMAKRGDRVLLFDMDIGMGNVHLLLGSHRKYSVMDYIDGGHKTIHDVVCKDVHGISYISGGNGLKDLVEWHGERMERFFEGLKELMRHYDYILFDMGAGASSATIEFLLSVDEIIAVTTPEPTAMTDVYSMMKYIFLKDRSKEISIICNRAATKREGRETLLRLKHTVGKFLLKEVSVLGFLPEDPTVRKAVVNQVPLVIGYPSSAVSKSLMDVLDGLIPEGAQVKKSSFIEGIRKFFKGVDAVD</sequence>
<dbReference type="GO" id="GO:0005524">
    <property type="term" value="F:ATP binding"/>
    <property type="evidence" value="ECO:0007669"/>
    <property type="project" value="UniProtKB-KW"/>
</dbReference>
<accession>A0A0M0GRI8</accession>
<dbReference type="OrthoDB" id="9816297at2"/>
<evidence type="ECO:0000256" key="2">
    <source>
        <dbReference type="ARBA" id="ARBA00022840"/>
    </source>
</evidence>
<dbReference type="GO" id="GO:0016887">
    <property type="term" value="F:ATP hydrolysis activity"/>
    <property type="evidence" value="ECO:0007669"/>
    <property type="project" value="TreeGrafter"/>
</dbReference>
<dbReference type="AlphaFoldDB" id="A0A0M0GRI8"/>
<dbReference type="InterPro" id="IPR025501">
    <property type="entry name" value="MinD_FleN"/>
</dbReference>
<dbReference type="GO" id="GO:0009898">
    <property type="term" value="C:cytoplasmic side of plasma membrane"/>
    <property type="evidence" value="ECO:0007669"/>
    <property type="project" value="TreeGrafter"/>
</dbReference>
<protein>
    <recommendedName>
        <fullName evidence="5">MinD/ParA family protein</fullName>
    </recommendedName>
</protein>
<dbReference type="InterPro" id="IPR027417">
    <property type="entry name" value="P-loop_NTPase"/>
</dbReference>
<dbReference type="CDD" id="cd02038">
    <property type="entry name" value="FlhG-like"/>
    <property type="match status" value="1"/>
</dbReference>
<dbReference type="PATRIC" id="fig|189381.12.peg.1431"/>
<comment type="caution">
    <text evidence="3">The sequence shown here is derived from an EMBL/GenBank/DDBJ whole genome shotgun (WGS) entry which is preliminary data.</text>
</comment>
<dbReference type="SUPFAM" id="SSF52540">
    <property type="entry name" value="P-loop containing nucleoside triphosphate hydrolases"/>
    <property type="match status" value="1"/>
</dbReference>
<organism evidence="3 4">
    <name type="scientific">Rossellomorea marisflavi</name>
    <dbReference type="NCBI Taxonomy" id="189381"/>
    <lineage>
        <taxon>Bacteria</taxon>
        <taxon>Bacillati</taxon>
        <taxon>Bacillota</taxon>
        <taxon>Bacilli</taxon>
        <taxon>Bacillales</taxon>
        <taxon>Bacillaceae</taxon>
        <taxon>Rossellomorea</taxon>
    </lineage>
</organism>
<dbReference type="STRING" id="189381.GCA_900166615_02988"/>
<keyword evidence="1" id="KW-0547">Nucleotide-binding</keyword>
<dbReference type="PANTHER" id="PTHR43384">
    <property type="entry name" value="SEPTUM SITE-DETERMINING PROTEIN MIND HOMOLOG, CHLOROPLASTIC-RELATED"/>
    <property type="match status" value="1"/>
</dbReference>
<proteinExistence type="predicted"/>
<keyword evidence="4" id="KW-1185">Reference proteome</keyword>
<dbReference type="EMBL" id="LGUE01000001">
    <property type="protein sequence ID" value="KON92092.1"/>
    <property type="molecule type" value="Genomic_DNA"/>
</dbReference>
<dbReference type="PANTHER" id="PTHR43384:SF4">
    <property type="entry name" value="CELLULOSE BIOSYNTHESIS PROTEIN BCSQ-RELATED"/>
    <property type="match status" value="1"/>
</dbReference>
<reference evidence="4" key="1">
    <citation type="submission" date="2015-07" db="EMBL/GenBank/DDBJ databases">
        <title>Fjat-14235 jcm11544.</title>
        <authorList>
            <person name="Liu B."/>
            <person name="Wang J."/>
            <person name="Zhu Y."/>
            <person name="Liu G."/>
            <person name="Chen Q."/>
            <person name="Chen Z."/>
            <person name="Lan J."/>
            <person name="Che J."/>
            <person name="Ge C."/>
            <person name="Shi H."/>
            <person name="Pan Z."/>
            <person name="Liu X."/>
        </authorList>
    </citation>
    <scope>NUCLEOTIDE SEQUENCE [LARGE SCALE GENOMIC DNA]</scope>
    <source>
        <strain evidence="4">JCM 11544</strain>
    </source>
</reference>